<organism evidence="2 3">
    <name type="scientific">Virgibacillus natechei</name>
    <dbReference type="NCBI Taxonomy" id="1216297"/>
    <lineage>
        <taxon>Bacteria</taxon>
        <taxon>Bacillati</taxon>
        <taxon>Bacillota</taxon>
        <taxon>Bacilli</taxon>
        <taxon>Bacillales</taxon>
        <taxon>Bacillaceae</taxon>
        <taxon>Virgibacillus</taxon>
    </lineage>
</organism>
<comment type="caution">
    <text evidence="2">The sequence shown here is derived from an EMBL/GenBank/DDBJ whole genome shotgun (WGS) entry which is preliminary data.</text>
</comment>
<feature type="coiled-coil region" evidence="1">
    <location>
        <begin position="42"/>
        <end position="72"/>
    </location>
</feature>
<gene>
    <name evidence="2" type="ORF">J2Z83_003711</name>
</gene>
<keyword evidence="3" id="KW-1185">Reference proteome</keyword>
<reference evidence="2 3" key="1">
    <citation type="submission" date="2021-03" db="EMBL/GenBank/DDBJ databases">
        <title>Genomic Encyclopedia of Type Strains, Phase IV (KMG-IV): sequencing the most valuable type-strain genomes for metagenomic binning, comparative biology and taxonomic classification.</title>
        <authorList>
            <person name="Goeker M."/>
        </authorList>
    </citation>
    <scope>NUCLEOTIDE SEQUENCE [LARGE SCALE GENOMIC DNA]</scope>
    <source>
        <strain evidence="2 3">DSM 25609</strain>
    </source>
</reference>
<accession>A0ABS4IKS6</accession>
<dbReference type="InterPro" id="IPR010878">
    <property type="entry name" value="Gp111"/>
</dbReference>
<dbReference type="RefSeq" id="WP_209464592.1">
    <property type="nucleotide sequence ID" value="NZ_CP110224.1"/>
</dbReference>
<proteinExistence type="predicted"/>
<evidence type="ECO:0000256" key="1">
    <source>
        <dbReference type="SAM" id="Coils"/>
    </source>
</evidence>
<evidence type="ECO:0000313" key="3">
    <source>
        <dbReference type="Proteomes" id="UP001519345"/>
    </source>
</evidence>
<name>A0ABS4IKS6_9BACI</name>
<evidence type="ECO:0000313" key="2">
    <source>
        <dbReference type="EMBL" id="MBP1971560.1"/>
    </source>
</evidence>
<dbReference type="Proteomes" id="UP001519345">
    <property type="component" value="Unassembled WGS sequence"/>
</dbReference>
<protein>
    <submittedName>
        <fullName evidence="2">Uncharacterized protein</fullName>
    </submittedName>
</protein>
<dbReference type="EMBL" id="JAGGKX010000029">
    <property type="protein sequence ID" value="MBP1971560.1"/>
    <property type="molecule type" value="Genomic_DNA"/>
</dbReference>
<dbReference type="Pfam" id="PF07410">
    <property type="entry name" value="Phage_Gp111"/>
    <property type="match status" value="1"/>
</dbReference>
<keyword evidence="1" id="KW-0175">Coiled coil</keyword>
<sequence length="119" mass="13561">MKNIMKRAWEIAKWGQNNHGGKVSEYLSEALKMAWKEAKGQTDRYQLQLDNFKSALEQYKELSLKAKEHNKNTPVIDVDVLMAKATPQNIEGATKAMQIKIGKAKVYLQQKRNDVLKGA</sequence>